<dbReference type="InterPro" id="IPR006048">
    <property type="entry name" value="A-amylase/branching_C"/>
</dbReference>
<dbReference type="InterPro" id="IPR006407">
    <property type="entry name" value="GlgB"/>
</dbReference>
<dbReference type="NCBIfam" id="NF008967">
    <property type="entry name" value="PRK12313.1"/>
    <property type="match status" value="1"/>
</dbReference>
<name>A0ABP5V2U6_9ACTN</name>
<comment type="pathway">
    <text evidence="2 9">Glycan biosynthesis; glycogen biosynthesis.</text>
</comment>
<dbReference type="InterPro" id="IPR044143">
    <property type="entry name" value="GlgB_N_E_set_prok"/>
</dbReference>
<keyword evidence="12" id="KW-1185">Reference proteome</keyword>
<dbReference type="Proteomes" id="UP001501170">
    <property type="component" value="Unassembled WGS sequence"/>
</dbReference>
<dbReference type="Gene3D" id="2.60.40.1180">
    <property type="entry name" value="Golgi alpha-mannosidase II"/>
    <property type="match status" value="1"/>
</dbReference>
<evidence type="ECO:0000313" key="11">
    <source>
        <dbReference type="EMBL" id="GAA2392949.1"/>
    </source>
</evidence>
<dbReference type="InterPro" id="IPR006047">
    <property type="entry name" value="GH13_cat_dom"/>
</dbReference>
<proteinExistence type="inferred from homology"/>
<dbReference type="InterPro" id="IPR004193">
    <property type="entry name" value="Glyco_hydro_13_N"/>
</dbReference>
<dbReference type="Pfam" id="PF00128">
    <property type="entry name" value="Alpha-amylase"/>
    <property type="match status" value="1"/>
</dbReference>
<keyword evidence="8 9" id="KW-0119">Carbohydrate metabolism</keyword>
<evidence type="ECO:0000256" key="1">
    <source>
        <dbReference type="ARBA" id="ARBA00000826"/>
    </source>
</evidence>
<reference evidence="12" key="1">
    <citation type="journal article" date="2019" name="Int. J. Syst. Evol. Microbiol.">
        <title>The Global Catalogue of Microorganisms (GCM) 10K type strain sequencing project: providing services to taxonomists for standard genome sequencing and annotation.</title>
        <authorList>
            <consortium name="The Broad Institute Genomics Platform"/>
            <consortium name="The Broad Institute Genome Sequencing Center for Infectious Disease"/>
            <person name="Wu L."/>
            <person name="Ma J."/>
        </authorList>
    </citation>
    <scope>NUCLEOTIDE SEQUENCE [LARGE SCALE GENOMIC DNA]</scope>
    <source>
        <strain evidence="12">JCM 16227</strain>
    </source>
</reference>
<dbReference type="RefSeq" id="WP_278126871.1">
    <property type="nucleotide sequence ID" value="NZ_BAAARB010000030.1"/>
</dbReference>
<dbReference type="Gene3D" id="2.60.40.10">
    <property type="entry name" value="Immunoglobulins"/>
    <property type="match status" value="1"/>
</dbReference>
<dbReference type="EC" id="2.4.1.18" evidence="9"/>
<keyword evidence="5 9" id="KW-0328">Glycosyltransferase</keyword>
<dbReference type="InterPro" id="IPR017853">
    <property type="entry name" value="GH"/>
</dbReference>
<dbReference type="InterPro" id="IPR013780">
    <property type="entry name" value="Glyco_hydro_b"/>
</dbReference>
<dbReference type="InterPro" id="IPR037439">
    <property type="entry name" value="Branching_enzy"/>
</dbReference>
<evidence type="ECO:0000256" key="5">
    <source>
        <dbReference type="ARBA" id="ARBA00022676"/>
    </source>
</evidence>
<keyword evidence="7 9" id="KW-0320">Glycogen biosynthesis</keyword>
<comment type="caution">
    <text evidence="11">The sequence shown here is derived from an EMBL/GenBank/DDBJ whole genome shotgun (WGS) entry which is preliminary data.</text>
</comment>
<dbReference type="SMART" id="SM00642">
    <property type="entry name" value="Aamy"/>
    <property type="match status" value="1"/>
</dbReference>
<dbReference type="Gene3D" id="3.20.20.80">
    <property type="entry name" value="Glycosidases"/>
    <property type="match status" value="1"/>
</dbReference>
<evidence type="ECO:0000256" key="9">
    <source>
        <dbReference type="HAMAP-Rule" id="MF_00685"/>
    </source>
</evidence>
<comment type="similarity">
    <text evidence="3 9">Belongs to the glycosyl hydrolase 13 family. GlgB subfamily.</text>
</comment>
<dbReference type="HAMAP" id="MF_00685">
    <property type="entry name" value="GlgB"/>
    <property type="match status" value="1"/>
</dbReference>
<evidence type="ECO:0000313" key="12">
    <source>
        <dbReference type="Proteomes" id="UP001501170"/>
    </source>
</evidence>
<dbReference type="EMBL" id="BAAARB010000030">
    <property type="protein sequence ID" value="GAA2392949.1"/>
    <property type="molecule type" value="Genomic_DNA"/>
</dbReference>
<dbReference type="NCBIfam" id="TIGR01515">
    <property type="entry name" value="branching_enzym"/>
    <property type="match status" value="1"/>
</dbReference>
<comment type="catalytic activity">
    <reaction evidence="1 9">
        <text>Transfers a segment of a (1-&gt;4)-alpha-D-glucan chain to a primary hydroxy group in a similar glucan chain.</text>
        <dbReference type="EC" id="2.4.1.18"/>
    </reaction>
</comment>
<evidence type="ECO:0000256" key="2">
    <source>
        <dbReference type="ARBA" id="ARBA00004964"/>
    </source>
</evidence>
<evidence type="ECO:0000256" key="8">
    <source>
        <dbReference type="ARBA" id="ARBA00023277"/>
    </source>
</evidence>
<evidence type="ECO:0000256" key="3">
    <source>
        <dbReference type="ARBA" id="ARBA00009000"/>
    </source>
</evidence>
<protein>
    <recommendedName>
        <fullName evidence="9">1,4-alpha-glucan branching enzyme GlgB</fullName>
        <ecNumber evidence="9">2.4.1.18</ecNumber>
    </recommendedName>
    <alternativeName>
        <fullName evidence="9">1,4-alpha-D-glucan:1,4-alpha-D-glucan 6-glucosyl-transferase</fullName>
    </alternativeName>
    <alternativeName>
        <fullName evidence="9">Alpha-(1-&gt;4)-glucan branching enzyme</fullName>
    </alternativeName>
    <alternativeName>
        <fullName evidence="9">Glycogen branching enzyme</fullName>
        <shortName evidence="9">BE</shortName>
    </alternativeName>
</protein>
<dbReference type="CDD" id="cd11322">
    <property type="entry name" value="AmyAc_Glg_BE"/>
    <property type="match status" value="1"/>
</dbReference>
<evidence type="ECO:0000256" key="6">
    <source>
        <dbReference type="ARBA" id="ARBA00022679"/>
    </source>
</evidence>
<comment type="function">
    <text evidence="9">Catalyzes the formation of the alpha-1,6-glucosidic linkages in glycogen by scission of a 1,4-alpha-linked oligosaccharide from growing alpha-1,4-glucan chains and the subsequent attachment of the oligosaccharide to the alpha-1,6 position.</text>
</comment>
<feature type="active site" description="Nucleophile" evidence="9">
    <location>
        <position position="282"/>
    </location>
</feature>
<dbReference type="SUPFAM" id="SSF51445">
    <property type="entry name" value="(Trans)glycosidases"/>
    <property type="match status" value="1"/>
</dbReference>
<dbReference type="CDD" id="cd02855">
    <property type="entry name" value="E_set_GBE_prok_N"/>
    <property type="match status" value="1"/>
</dbReference>
<comment type="subunit">
    <text evidence="9">Monomer.</text>
</comment>
<keyword evidence="4 9" id="KW-0321">Glycogen metabolism</keyword>
<gene>
    <name evidence="9 11" type="primary">glgB</name>
    <name evidence="11" type="ORF">GCM10009855_35910</name>
</gene>
<evidence type="ECO:0000256" key="4">
    <source>
        <dbReference type="ARBA" id="ARBA00022600"/>
    </source>
</evidence>
<sequence length="611" mass="67644">MTDPLWQRLGARPRVADTEFAVWAPNARSVTVFGDFDRWAGTDHPMERGPHGVWTATVDGARPGMAYKYRVVGADGLTRDKADPLARATQRPPETASVIAGPSSFVWNDETWMAARADRRPEREPMSIYEVHLGSWRSGLSYREAAVQLAEYAADRGFTHVQLMPITEHPYGGSWGYQVGSYFACSSRWGTADDFRFFVDHLHSKGIAVLLDWVPAHFPKDAFALGEFDGTPLYEHADPLRRDQPDWGTYAFNLGRPEVRDFLIASAVYWCSEFHLDGLRVDAVASMLYLDYSRGPGQWRPNARGTHENDEAVDFLRRLNDAVHEACPGAVMIAEESTAWPGVTVSTDRGGLGFDFKWNLGWMNDLLSFLSLPPRRRAELHERVAFGLTHATAERYVLPISHDEVVHGKGTLVTRMPVSADAAAGVRLALAFQWAHPGKKLLFMGQEFGQTREWADDRGLDWNLLDPDGSNASVHRGIALAARDLAHLHAELPALHRMDCDARGFAWLDARDTANTVIGFLRLADDGAATGGRIVACVFNFSDRDLHGYRLGFPLAGPWREILNTAAREYGGHGVGNLGRIVAVDEPSHGRPYSAAITLPASAAVFFTPGR</sequence>
<dbReference type="NCBIfam" id="NF003811">
    <property type="entry name" value="PRK05402.1"/>
    <property type="match status" value="1"/>
</dbReference>
<dbReference type="Pfam" id="PF02806">
    <property type="entry name" value="Alpha-amylase_C"/>
    <property type="match status" value="1"/>
</dbReference>
<feature type="domain" description="Glycosyl hydrolase family 13 catalytic" evidence="10">
    <location>
        <begin position="130"/>
        <end position="487"/>
    </location>
</feature>
<dbReference type="InterPro" id="IPR013783">
    <property type="entry name" value="Ig-like_fold"/>
</dbReference>
<keyword evidence="6 9" id="KW-0808">Transferase</keyword>
<organism evidence="11 12">
    <name type="scientific">Gordonia cholesterolivorans</name>
    <dbReference type="NCBI Taxonomy" id="559625"/>
    <lineage>
        <taxon>Bacteria</taxon>
        <taxon>Bacillati</taxon>
        <taxon>Actinomycetota</taxon>
        <taxon>Actinomycetes</taxon>
        <taxon>Mycobacteriales</taxon>
        <taxon>Gordoniaceae</taxon>
        <taxon>Gordonia</taxon>
    </lineage>
</organism>
<accession>A0ABP5V2U6</accession>
<dbReference type="PANTHER" id="PTHR43651">
    <property type="entry name" value="1,4-ALPHA-GLUCAN-BRANCHING ENZYME"/>
    <property type="match status" value="1"/>
</dbReference>
<evidence type="ECO:0000256" key="7">
    <source>
        <dbReference type="ARBA" id="ARBA00023056"/>
    </source>
</evidence>
<feature type="active site" description="Proton donor" evidence="9">
    <location>
        <position position="335"/>
    </location>
</feature>
<dbReference type="Pfam" id="PF02922">
    <property type="entry name" value="CBM_48"/>
    <property type="match status" value="1"/>
</dbReference>
<evidence type="ECO:0000259" key="10">
    <source>
        <dbReference type="SMART" id="SM00642"/>
    </source>
</evidence>
<dbReference type="PANTHER" id="PTHR43651:SF3">
    <property type="entry name" value="1,4-ALPHA-GLUCAN-BRANCHING ENZYME"/>
    <property type="match status" value="1"/>
</dbReference>
<dbReference type="SUPFAM" id="SSF51011">
    <property type="entry name" value="Glycosyl hydrolase domain"/>
    <property type="match status" value="1"/>
</dbReference>
<dbReference type="PIRSF" id="PIRSF000463">
    <property type="entry name" value="GlgB"/>
    <property type="match status" value="1"/>
</dbReference>